<feature type="compositionally biased region" description="Basic and acidic residues" evidence="1">
    <location>
        <begin position="134"/>
        <end position="144"/>
    </location>
</feature>
<organism evidence="2 3">
    <name type="scientific">Bacteroides thetaiotaomicron</name>
    <dbReference type="NCBI Taxonomy" id="818"/>
    <lineage>
        <taxon>Bacteria</taxon>
        <taxon>Pseudomonadati</taxon>
        <taxon>Bacteroidota</taxon>
        <taxon>Bacteroidia</taxon>
        <taxon>Bacteroidales</taxon>
        <taxon>Bacteroidaceae</taxon>
        <taxon>Bacteroides</taxon>
    </lineage>
</organism>
<dbReference type="RefSeq" id="WP_007217340.1">
    <property type="nucleotide sequence ID" value="NZ_CP012937.1"/>
</dbReference>
<evidence type="ECO:0000313" key="2">
    <source>
        <dbReference type="EMBL" id="KAB4458548.1"/>
    </source>
</evidence>
<dbReference type="Proteomes" id="UP000436825">
    <property type="component" value="Unassembled WGS sequence"/>
</dbReference>
<proteinExistence type="predicted"/>
<protein>
    <submittedName>
        <fullName evidence="2">Uncharacterized protein</fullName>
    </submittedName>
</protein>
<dbReference type="KEGG" id="btho:Btheta7330_01543"/>
<gene>
    <name evidence="2" type="ORF">GAN75_00355</name>
</gene>
<feature type="compositionally biased region" description="Basic residues" evidence="1">
    <location>
        <begin position="152"/>
        <end position="161"/>
    </location>
</feature>
<name>A0A0P0F8H8_BACT4</name>
<sequence>MDKSDLRIEQLQQYLDKKKGVVESDIKEYNQQLGKNYLHFFDWHADDLYKACYMDKNYKAIQEAIDTAETPKDIEGYLKRCTLYVEEDLLNGPLVKKSTNPMSNMAHSLEMECKQELLKDLRYLNRLLQSETVSERIRPQEAPRQEIVPVKEKKKTGPRLR</sequence>
<accession>A0A0P0F8H8</accession>
<evidence type="ECO:0000256" key="1">
    <source>
        <dbReference type="SAM" id="MobiDB-lite"/>
    </source>
</evidence>
<comment type="caution">
    <text evidence="2">The sequence shown here is derived from an EMBL/GenBank/DDBJ whole genome shotgun (WGS) entry which is preliminary data.</text>
</comment>
<dbReference type="AlphaFoldDB" id="A0A0P0F8H8"/>
<evidence type="ECO:0000313" key="3">
    <source>
        <dbReference type="Proteomes" id="UP000436825"/>
    </source>
</evidence>
<feature type="region of interest" description="Disordered" evidence="1">
    <location>
        <begin position="134"/>
        <end position="161"/>
    </location>
</feature>
<reference evidence="2 3" key="1">
    <citation type="journal article" date="2019" name="Nat. Med.">
        <title>A library of human gut bacterial isolates paired with longitudinal multiomics data enables mechanistic microbiome research.</title>
        <authorList>
            <person name="Poyet M."/>
            <person name="Groussin M."/>
            <person name="Gibbons S.M."/>
            <person name="Avila-Pacheco J."/>
            <person name="Jiang X."/>
            <person name="Kearney S.M."/>
            <person name="Perrotta A.R."/>
            <person name="Berdy B."/>
            <person name="Zhao S."/>
            <person name="Lieberman T.D."/>
            <person name="Swanson P.K."/>
            <person name="Smith M."/>
            <person name="Roesemann S."/>
            <person name="Alexander J.E."/>
            <person name="Rich S.A."/>
            <person name="Livny J."/>
            <person name="Vlamakis H."/>
            <person name="Clish C."/>
            <person name="Bullock K."/>
            <person name="Deik A."/>
            <person name="Scott J."/>
            <person name="Pierce K.A."/>
            <person name="Xavier R.J."/>
            <person name="Alm E.J."/>
        </authorList>
    </citation>
    <scope>NUCLEOTIDE SEQUENCE [LARGE SCALE GENOMIC DNA]</scope>
    <source>
        <strain evidence="2 3">BIOML-A160</strain>
    </source>
</reference>
<dbReference type="EMBL" id="WCRW01000001">
    <property type="protein sequence ID" value="KAB4458548.1"/>
    <property type="molecule type" value="Genomic_DNA"/>
</dbReference>